<feature type="chain" id="PRO_5035815241" evidence="1">
    <location>
        <begin position="20"/>
        <end position="195"/>
    </location>
</feature>
<keyword evidence="3" id="KW-1185">Reference proteome</keyword>
<name>A0A8S4RB31_9NEOP</name>
<keyword evidence="1" id="KW-0732">Signal</keyword>
<comment type="caution">
    <text evidence="2">The sequence shown here is derived from an EMBL/GenBank/DDBJ whole genome shotgun (WGS) entry which is preliminary data.</text>
</comment>
<gene>
    <name evidence="2" type="primary">jg20337</name>
    <name evidence="2" type="ORF">PAEG_LOCUS11647</name>
</gene>
<accession>A0A8S4RB31</accession>
<proteinExistence type="predicted"/>
<sequence>MGKLYGIVLFLLAADYVSPLNQYVFEFGQNTGTVIYKYDGTIPLLQISTNKDIIVPPGATVTYVRVTVNAVSPPKVDYDADTNRRSERGLLTLTVPGTPRHQSDLYSIGMRKPFSNFVDTDNHFTYVRVHYANPLSKVNISYNNQSSMLEFFIKYPFMSFPFGVDAYTLDKKNNNSSSTTDLSPYVGSGEILRNL</sequence>
<dbReference type="Proteomes" id="UP000838756">
    <property type="component" value="Unassembled WGS sequence"/>
</dbReference>
<dbReference type="AlphaFoldDB" id="A0A8S4RB31"/>
<feature type="signal peptide" evidence="1">
    <location>
        <begin position="1"/>
        <end position="19"/>
    </location>
</feature>
<dbReference type="OrthoDB" id="7445506at2759"/>
<evidence type="ECO:0000256" key="1">
    <source>
        <dbReference type="SAM" id="SignalP"/>
    </source>
</evidence>
<evidence type="ECO:0000313" key="2">
    <source>
        <dbReference type="EMBL" id="CAH2233713.1"/>
    </source>
</evidence>
<reference evidence="2" key="1">
    <citation type="submission" date="2022-03" db="EMBL/GenBank/DDBJ databases">
        <authorList>
            <person name="Lindestad O."/>
        </authorList>
    </citation>
    <scope>NUCLEOTIDE SEQUENCE</scope>
</reference>
<protein>
    <submittedName>
        <fullName evidence="2">Jg20337 protein</fullName>
    </submittedName>
</protein>
<organism evidence="2 3">
    <name type="scientific">Pararge aegeria aegeria</name>
    <dbReference type="NCBI Taxonomy" id="348720"/>
    <lineage>
        <taxon>Eukaryota</taxon>
        <taxon>Metazoa</taxon>
        <taxon>Ecdysozoa</taxon>
        <taxon>Arthropoda</taxon>
        <taxon>Hexapoda</taxon>
        <taxon>Insecta</taxon>
        <taxon>Pterygota</taxon>
        <taxon>Neoptera</taxon>
        <taxon>Endopterygota</taxon>
        <taxon>Lepidoptera</taxon>
        <taxon>Glossata</taxon>
        <taxon>Ditrysia</taxon>
        <taxon>Papilionoidea</taxon>
        <taxon>Nymphalidae</taxon>
        <taxon>Satyrinae</taxon>
        <taxon>Satyrini</taxon>
        <taxon>Parargina</taxon>
        <taxon>Pararge</taxon>
    </lineage>
</organism>
<dbReference type="EMBL" id="CAKXAJ010024996">
    <property type="protein sequence ID" value="CAH2233713.1"/>
    <property type="molecule type" value="Genomic_DNA"/>
</dbReference>
<evidence type="ECO:0000313" key="3">
    <source>
        <dbReference type="Proteomes" id="UP000838756"/>
    </source>
</evidence>